<dbReference type="Proteomes" id="UP000257014">
    <property type="component" value="Unassembled WGS sequence"/>
</dbReference>
<organism evidence="1 2">
    <name type="scientific">Caldibacillus debilis</name>
    <dbReference type="NCBI Taxonomy" id="301148"/>
    <lineage>
        <taxon>Bacteria</taxon>
        <taxon>Bacillati</taxon>
        <taxon>Bacillota</taxon>
        <taxon>Bacilli</taxon>
        <taxon>Bacillales</taxon>
        <taxon>Bacillaceae</taxon>
        <taxon>Caldibacillus</taxon>
    </lineage>
</organism>
<dbReference type="AlphaFoldDB" id="A0A3E0JY68"/>
<evidence type="ECO:0000313" key="2">
    <source>
        <dbReference type="Proteomes" id="UP000257014"/>
    </source>
</evidence>
<protein>
    <submittedName>
        <fullName evidence="1">Uncharacterized protein</fullName>
    </submittedName>
</protein>
<dbReference type="EMBL" id="QEWE01000034">
    <property type="protein sequence ID" value="REJ25132.1"/>
    <property type="molecule type" value="Genomic_DNA"/>
</dbReference>
<evidence type="ECO:0000313" key="1">
    <source>
        <dbReference type="EMBL" id="REJ25132.1"/>
    </source>
</evidence>
<name>A0A3E0JY68_9BACI</name>
<proteinExistence type="predicted"/>
<gene>
    <name evidence="1" type="ORF">C6P37_15175</name>
</gene>
<sequence>MLEGIFQTFGRTDRAEHPFAFPFPCGILSNFHRSGSEGSAFPLTAGQVFRHPACPGPPERGGRSTCKF</sequence>
<reference evidence="1 2" key="1">
    <citation type="submission" date="2018-03" db="EMBL/GenBank/DDBJ databases">
        <authorList>
            <person name="Keele B.F."/>
        </authorList>
    </citation>
    <scope>NUCLEOTIDE SEQUENCE [LARGE SCALE GENOMIC DNA]</scope>
    <source>
        <strain evidence="1">ZCTH4_d</strain>
    </source>
</reference>
<accession>A0A3E0JY68</accession>
<comment type="caution">
    <text evidence="1">The sequence shown here is derived from an EMBL/GenBank/DDBJ whole genome shotgun (WGS) entry which is preliminary data.</text>
</comment>